<gene>
    <name evidence="1" type="ORF">PVBG_05727</name>
</gene>
<dbReference type="EMBL" id="KQ234924">
    <property type="protein sequence ID" value="KMZ83331.1"/>
    <property type="molecule type" value="Genomic_DNA"/>
</dbReference>
<dbReference type="OrthoDB" id="10483672at2759"/>
<proteinExistence type="predicted"/>
<sequence length="478" mass="56903">MLYSAADRKNTKCDVFLEDFKKLYNEGLKKCYMDGDINLSKELEQFKNLYMKNDLHNHNDLKDLISVHYNLLLVYKEEEQNCLMIRILRQFFQNCNDYKYNRKLSLFMKEFIDEYYNMNKSKYQKIHQECKSNPNLNPYCELYNKWSVEYKNNYSLIEKNSDRCIEQQKKYIEKLSQLDLFILKAKGVFKDFDAMFRILPTIMSTMYDFFDNILTYVKKTEEVEGDNSIDNEFQDCSDFSSVHVKQHAEEGKKICEHFIKLYNSLPNIKNKKNGDPDYEKDLKFLNYWLNFKLIQSRINETTCVNNFSLLMEGYLLGPLPSNYSSDFAYNIKVEDLTKMNALYNLYKNYSKLNSAFEKVSCKPEDLKLKCSNDCFYEYKLLRSRCLGLQNKLCNELDIFKRKYEILYKKIQAKGEDYSKFVQPLQEYDNSNIVSISLLGSGLGSISLFGILYKVKELNIELLILYRIYQINCYNSLLL</sequence>
<accession>A0A0J9SL29</accession>
<evidence type="ECO:0000313" key="1">
    <source>
        <dbReference type="EMBL" id="KMZ83331.1"/>
    </source>
</evidence>
<dbReference type="AlphaFoldDB" id="A0A0J9SL29"/>
<reference evidence="1 2" key="1">
    <citation type="submission" date="2011-08" db="EMBL/GenBank/DDBJ databases">
        <title>The Genome Sequence of Plasmodium vivax Brazil I.</title>
        <authorList>
            <consortium name="The Broad Institute Genome Sequencing Platform"/>
            <consortium name="The Broad Institute Genome Sequencing Center for Infectious Disease"/>
            <person name="Neafsey D."/>
            <person name="Carlton J."/>
            <person name="Barnwell J."/>
            <person name="Collins W."/>
            <person name="Escalante A."/>
            <person name="Mullikin J."/>
            <person name="Saul A."/>
            <person name="Guigo R."/>
            <person name="Camara F."/>
            <person name="Young S.K."/>
            <person name="Zeng Q."/>
            <person name="Gargeya S."/>
            <person name="Fitzgerald M."/>
            <person name="Haas B."/>
            <person name="Abouelleil A."/>
            <person name="Alvarado L."/>
            <person name="Arachchi H.M."/>
            <person name="Berlin A."/>
            <person name="Brown A."/>
            <person name="Chapman S.B."/>
            <person name="Chen Z."/>
            <person name="Dunbar C."/>
            <person name="Freedman E."/>
            <person name="Gearin G."/>
            <person name="Gellesch M."/>
            <person name="Goldberg J."/>
            <person name="Griggs A."/>
            <person name="Gujja S."/>
            <person name="Heiman D."/>
            <person name="Howarth C."/>
            <person name="Larson L."/>
            <person name="Lui A."/>
            <person name="MacDonald P.J.P."/>
            <person name="Montmayeur A."/>
            <person name="Murphy C."/>
            <person name="Neiman D."/>
            <person name="Pearson M."/>
            <person name="Priest M."/>
            <person name="Roberts A."/>
            <person name="Saif S."/>
            <person name="Shea T."/>
            <person name="Shenoy N."/>
            <person name="Sisk P."/>
            <person name="Stolte C."/>
            <person name="Sykes S."/>
            <person name="Wortman J."/>
            <person name="Nusbaum C."/>
            <person name="Birren B."/>
        </authorList>
    </citation>
    <scope>NUCLEOTIDE SEQUENCE [LARGE SCALE GENOMIC DNA]</scope>
    <source>
        <strain evidence="1 2">Brazil I</strain>
    </source>
</reference>
<organism evidence="1 2">
    <name type="scientific">Plasmodium vivax (strain Brazil I)</name>
    <dbReference type="NCBI Taxonomy" id="1033975"/>
    <lineage>
        <taxon>Eukaryota</taxon>
        <taxon>Sar</taxon>
        <taxon>Alveolata</taxon>
        <taxon>Apicomplexa</taxon>
        <taxon>Aconoidasida</taxon>
        <taxon>Haemosporida</taxon>
        <taxon>Plasmodiidae</taxon>
        <taxon>Plasmodium</taxon>
        <taxon>Plasmodium (Plasmodium)</taxon>
    </lineage>
</organism>
<dbReference type="Proteomes" id="UP000053327">
    <property type="component" value="Unassembled WGS sequence"/>
</dbReference>
<evidence type="ECO:0000313" key="2">
    <source>
        <dbReference type="Proteomes" id="UP000053327"/>
    </source>
</evidence>
<protein>
    <submittedName>
        <fullName evidence="1">Uncharacterized protein</fullName>
    </submittedName>
</protein>
<name>A0A0J9SL29_PLAV1</name>